<dbReference type="PANTHER" id="PTHR34848">
    <property type="match status" value="1"/>
</dbReference>
<dbReference type="EC" id="2.7.1.156" evidence="8"/>
<evidence type="ECO:0000256" key="15">
    <source>
        <dbReference type="ARBA" id="ARBA00023134"/>
    </source>
</evidence>
<evidence type="ECO:0000256" key="13">
    <source>
        <dbReference type="ARBA" id="ARBA00022777"/>
    </source>
</evidence>
<evidence type="ECO:0000256" key="10">
    <source>
        <dbReference type="ARBA" id="ARBA00022573"/>
    </source>
</evidence>
<comment type="catalytic activity">
    <reaction evidence="1">
        <text>adenosylcob(III)inamide + ATP = adenosylcob(III)inamide phosphate + ADP + H(+)</text>
        <dbReference type="Rhea" id="RHEA:15769"/>
        <dbReference type="ChEBI" id="CHEBI:2480"/>
        <dbReference type="ChEBI" id="CHEBI:15378"/>
        <dbReference type="ChEBI" id="CHEBI:30616"/>
        <dbReference type="ChEBI" id="CHEBI:58502"/>
        <dbReference type="ChEBI" id="CHEBI:456216"/>
        <dbReference type="EC" id="2.7.1.156"/>
    </reaction>
</comment>
<dbReference type="SUPFAM" id="SSF52540">
    <property type="entry name" value="P-loop containing nucleoside triphosphate hydrolases"/>
    <property type="match status" value="1"/>
</dbReference>
<evidence type="ECO:0000256" key="3">
    <source>
        <dbReference type="ARBA" id="ARBA00001522"/>
    </source>
</evidence>
<evidence type="ECO:0000256" key="6">
    <source>
        <dbReference type="ARBA" id="ARBA00005159"/>
    </source>
</evidence>
<keyword evidence="12 19" id="KW-0547">Nucleotide-binding</keyword>
<keyword evidence="14" id="KW-0067">ATP-binding</keyword>
<dbReference type="GO" id="GO:0043752">
    <property type="term" value="F:adenosylcobinamide kinase activity"/>
    <property type="evidence" value="ECO:0007669"/>
    <property type="project" value="UniProtKB-EC"/>
</dbReference>
<dbReference type="InterPro" id="IPR003203">
    <property type="entry name" value="CobU/CobP"/>
</dbReference>
<sequence length="207" mass="23004">MVENTGITLVTGGARSGKSRFGEGLFKGKSDKVLYIATAKAYDDEMRLRIQRHRQQRPASWETLEAYCGFQQCLPSWQGKVEGILLDCITLMITHLMLENAPENWESVTPEALTALEARVDREMNELVEVLREMRVPAVLITNEVGMGIVPGDKMSRDFRDIAGRVNQRLAEAADQVFLVVSGIPLCLKNATSTDSATGQSIEFIRS</sequence>
<evidence type="ECO:0000256" key="1">
    <source>
        <dbReference type="ARBA" id="ARBA00000312"/>
    </source>
</evidence>
<evidence type="ECO:0000256" key="7">
    <source>
        <dbReference type="ARBA" id="ARBA00007490"/>
    </source>
</evidence>
<protein>
    <recommendedName>
        <fullName evidence="16">Adenosylcobinamide kinase</fullName>
        <ecNumber evidence="8">2.7.1.156</ecNumber>
        <ecNumber evidence="9">2.7.7.62</ecNumber>
    </recommendedName>
    <alternativeName>
        <fullName evidence="17">Adenosylcobinamide-phosphate guanylyltransferase</fullName>
    </alternativeName>
</protein>
<evidence type="ECO:0000256" key="11">
    <source>
        <dbReference type="ARBA" id="ARBA00022679"/>
    </source>
</evidence>
<name>A0AA46AHG3_9CLOT</name>
<comment type="pathway">
    <text evidence="5">Cofactor biosynthesis; adenosylcobalamin biosynthesis; adenosylcobalamin from cob(II)yrinate a,c-diamide: step 6/7.</text>
</comment>
<comment type="similarity">
    <text evidence="7">Belongs to the CobU/CobP family.</text>
</comment>
<feature type="binding site" evidence="19">
    <location>
        <position position="87"/>
    </location>
    <ligand>
        <name>GTP</name>
        <dbReference type="ChEBI" id="CHEBI:37565"/>
    </ligand>
</feature>
<dbReference type="PIRSF" id="PIRSF006135">
    <property type="entry name" value="CobU"/>
    <property type="match status" value="1"/>
</dbReference>
<feature type="binding site" evidence="19">
    <location>
        <position position="65"/>
    </location>
    <ligand>
        <name>GTP</name>
        <dbReference type="ChEBI" id="CHEBI:37565"/>
    </ligand>
</feature>
<evidence type="ECO:0000256" key="8">
    <source>
        <dbReference type="ARBA" id="ARBA00012016"/>
    </source>
</evidence>
<evidence type="ECO:0000256" key="12">
    <source>
        <dbReference type="ARBA" id="ARBA00022741"/>
    </source>
</evidence>
<dbReference type="PANTHER" id="PTHR34848:SF1">
    <property type="entry name" value="BIFUNCTIONAL ADENOSYLCOBALAMIN BIOSYNTHESIS PROTEIN COBU"/>
    <property type="match status" value="1"/>
</dbReference>
<evidence type="ECO:0000256" key="2">
    <source>
        <dbReference type="ARBA" id="ARBA00000711"/>
    </source>
</evidence>
<dbReference type="GO" id="GO:0005524">
    <property type="term" value="F:ATP binding"/>
    <property type="evidence" value="ECO:0007669"/>
    <property type="project" value="UniProtKB-KW"/>
</dbReference>
<comment type="function">
    <text evidence="4">Catalyzes ATP-dependent phosphorylation of adenosylcobinamide and addition of GMP to adenosylcobinamide phosphate.</text>
</comment>
<feature type="active site" description="GMP-histidine intermediate" evidence="18">
    <location>
        <position position="53"/>
    </location>
</feature>
<dbReference type="EC" id="2.7.7.62" evidence="9"/>
<keyword evidence="21" id="KW-1185">Reference proteome</keyword>
<evidence type="ECO:0000256" key="17">
    <source>
        <dbReference type="ARBA" id="ARBA00030571"/>
    </source>
</evidence>
<dbReference type="Proteomes" id="UP001158066">
    <property type="component" value="Unassembled WGS sequence"/>
</dbReference>
<evidence type="ECO:0000256" key="5">
    <source>
        <dbReference type="ARBA" id="ARBA00004692"/>
    </source>
</evidence>
<dbReference type="CDD" id="cd00544">
    <property type="entry name" value="CobU"/>
    <property type="match status" value="1"/>
</dbReference>
<keyword evidence="13 20" id="KW-0418">Kinase</keyword>
<dbReference type="Pfam" id="PF02283">
    <property type="entry name" value="CobU"/>
    <property type="match status" value="1"/>
</dbReference>
<comment type="caution">
    <text evidence="20">The sequence shown here is derived from an EMBL/GenBank/DDBJ whole genome shotgun (WGS) entry which is preliminary data.</text>
</comment>
<evidence type="ECO:0000256" key="18">
    <source>
        <dbReference type="PIRSR" id="PIRSR006135-1"/>
    </source>
</evidence>
<dbReference type="GO" id="GO:0008820">
    <property type="term" value="F:cobinamide phosphate guanylyltransferase activity"/>
    <property type="evidence" value="ECO:0007669"/>
    <property type="project" value="UniProtKB-EC"/>
</dbReference>
<dbReference type="Gene3D" id="3.40.50.300">
    <property type="entry name" value="P-loop containing nucleotide triphosphate hydrolases"/>
    <property type="match status" value="1"/>
</dbReference>
<keyword evidence="10" id="KW-0169">Cobalamin biosynthesis</keyword>
<feature type="binding site" evidence="19">
    <location>
        <begin position="12"/>
        <end position="19"/>
    </location>
    <ligand>
        <name>GTP</name>
        <dbReference type="ChEBI" id="CHEBI:37565"/>
    </ligand>
</feature>
<evidence type="ECO:0000256" key="16">
    <source>
        <dbReference type="ARBA" id="ARBA00029570"/>
    </source>
</evidence>
<dbReference type="NCBIfam" id="NF004469">
    <property type="entry name" value="PRK05800.1"/>
    <property type="match status" value="1"/>
</dbReference>
<evidence type="ECO:0000313" key="20">
    <source>
        <dbReference type="EMBL" id="SMP39099.1"/>
    </source>
</evidence>
<dbReference type="RefSeq" id="WP_283407550.1">
    <property type="nucleotide sequence ID" value="NZ_FXUF01000001.1"/>
</dbReference>
<evidence type="ECO:0000256" key="4">
    <source>
        <dbReference type="ARBA" id="ARBA00003889"/>
    </source>
</evidence>
<dbReference type="GO" id="GO:0005525">
    <property type="term" value="F:GTP binding"/>
    <property type="evidence" value="ECO:0007669"/>
    <property type="project" value="UniProtKB-KW"/>
</dbReference>
<evidence type="ECO:0000256" key="9">
    <source>
        <dbReference type="ARBA" id="ARBA00012523"/>
    </source>
</evidence>
<comment type="pathway">
    <text evidence="6">Cofactor biosynthesis; adenosylcobalamin biosynthesis; adenosylcobalamin from cob(II)yrinate a,c-diamide: step 5/7.</text>
</comment>
<feature type="binding site" evidence="19">
    <location>
        <begin position="54"/>
        <end position="57"/>
    </location>
    <ligand>
        <name>GTP</name>
        <dbReference type="ChEBI" id="CHEBI:37565"/>
    </ligand>
</feature>
<reference evidence="20" key="1">
    <citation type="submission" date="2017-05" db="EMBL/GenBank/DDBJ databases">
        <authorList>
            <person name="Varghese N."/>
            <person name="Submissions S."/>
        </authorList>
    </citation>
    <scope>NUCLEOTIDE SEQUENCE</scope>
    <source>
        <strain evidence="20">Su22</strain>
    </source>
</reference>
<comment type="catalytic activity">
    <reaction evidence="3">
        <text>adenosylcob(III)inamide + GTP = adenosylcob(III)inamide phosphate + GDP + H(+)</text>
        <dbReference type="Rhea" id="RHEA:15765"/>
        <dbReference type="ChEBI" id="CHEBI:2480"/>
        <dbReference type="ChEBI" id="CHEBI:15378"/>
        <dbReference type="ChEBI" id="CHEBI:37565"/>
        <dbReference type="ChEBI" id="CHEBI:58189"/>
        <dbReference type="ChEBI" id="CHEBI:58502"/>
        <dbReference type="EC" id="2.7.1.156"/>
    </reaction>
</comment>
<comment type="catalytic activity">
    <reaction evidence="2">
        <text>adenosylcob(III)inamide phosphate + GTP + H(+) = adenosylcob(III)inamide-GDP + diphosphate</text>
        <dbReference type="Rhea" id="RHEA:22712"/>
        <dbReference type="ChEBI" id="CHEBI:15378"/>
        <dbReference type="ChEBI" id="CHEBI:33019"/>
        <dbReference type="ChEBI" id="CHEBI:37565"/>
        <dbReference type="ChEBI" id="CHEBI:58502"/>
        <dbReference type="ChEBI" id="CHEBI:60487"/>
        <dbReference type="EC" id="2.7.7.62"/>
    </reaction>
</comment>
<dbReference type="InterPro" id="IPR027417">
    <property type="entry name" value="P-loop_NTPase"/>
</dbReference>
<accession>A0AA46AHG3</accession>
<dbReference type="GO" id="GO:0009236">
    <property type="term" value="P:cobalamin biosynthetic process"/>
    <property type="evidence" value="ECO:0007669"/>
    <property type="project" value="UniProtKB-KW"/>
</dbReference>
<dbReference type="EMBL" id="FXUF01000001">
    <property type="protein sequence ID" value="SMP39099.1"/>
    <property type="molecule type" value="Genomic_DNA"/>
</dbReference>
<evidence type="ECO:0000313" key="21">
    <source>
        <dbReference type="Proteomes" id="UP001158066"/>
    </source>
</evidence>
<proteinExistence type="inferred from homology"/>
<gene>
    <name evidence="20" type="ORF">SAMN06296020_101189</name>
</gene>
<keyword evidence="15 19" id="KW-0342">GTP-binding</keyword>
<keyword evidence="20" id="KW-0548">Nucleotidyltransferase</keyword>
<evidence type="ECO:0000256" key="14">
    <source>
        <dbReference type="ARBA" id="ARBA00022840"/>
    </source>
</evidence>
<dbReference type="AlphaFoldDB" id="A0AA46AHG3"/>
<feature type="binding site" evidence="19">
    <location>
        <begin position="37"/>
        <end position="39"/>
    </location>
    <ligand>
        <name>GTP</name>
        <dbReference type="ChEBI" id="CHEBI:37565"/>
    </ligand>
</feature>
<keyword evidence="11" id="KW-0808">Transferase</keyword>
<evidence type="ECO:0000256" key="19">
    <source>
        <dbReference type="PIRSR" id="PIRSR006135-2"/>
    </source>
</evidence>
<organism evidence="20 21">
    <name type="scientific">Anoxynatronum buryatiense</name>
    <dbReference type="NCBI Taxonomy" id="489973"/>
    <lineage>
        <taxon>Bacteria</taxon>
        <taxon>Bacillati</taxon>
        <taxon>Bacillota</taxon>
        <taxon>Clostridia</taxon>
        <taxon>Eubacteriales</taxon>
        <taxon>Clostridiaceae</taxon>
        <taxon>Anoxynatronum</taxon>
    </lineage>
</organism>